<dbReference type="GO" id="GO:0046872">
    <property type="term" value="F:metal ion binding"/>
    <property type="evidence" value="ECO:0007669"/>
    <property type="project" value="UniProtKB-KW"/>
</dbReference>
<dbReference type="InterPro" id="IPR036909">
    <property type="entry name" value="Cyt_c-like_dom_sf"/>
</dbReference>
<dbReference type="AlphaFoldDB" id="M2U915"/>
<comment type="caution">
    <text evidence="6">The sequence shown here is derived from an EMBL/GenBank/DDBJ whole genome shotgun (WGS) entry which is preliminary data.</text>
</comment>
<evidence type="ECO:0000256" key="2">
    <source>
        <dbReference type="ARBA" id="ARBA00022723"/>
    </source>
</evidence>
<evidence type="ECO:0000256" key="4">
    <source>
        <dbReference type="PROSITE-ProRule" id="PRU00433"/>
    </source>
</evidence>
<dbReference type="Gene3D" id="1.10.760.10">
    <property type="entry name" value="Cytochrome c-like domain"/>
    <property type="match status" value="1"/>
</dbReference>
<accession>M2U915</accession>
<evidence type="ECO:0000256" key="1">
    <source>
        <dbReference type="ARBA" id="ARBA00022617"/>
    </source>
</evidence>
<keyword evidence="7" id="KW-1185">Reference proteome</keyword>
<name>M2U915_9SPHN</name>
<dbReference type="GO" id="GO:0020037">
    <property type="term" value="F:heme binding"/>
    <property type="evidence" value="ECO:0007669"/>
    <property type="project" value="InterPro"/>
</dbReference>
<evidence type="ECO:0000259" key="5">
    <source>
        <dbReference type="PROSITE" id="PS51007"/>
    </source>
</evidence>
<dbReference type="GO" id="GO:0009055">
    <property type="term" value="F:electron transfer activity"/>
    <property type="evidence" value="ECO:0007669"/>
    <property type="project" value="InterPro"/>
</dbReference>
<dbReference type="PROSITE" id="PS51257">
    <property type="entry name" value="PROKAR_LIPOPROTEIN"/>
    <property type="match status" value="1"/>
</dbReference>
<reference evidence="6 7" key="1">
    <citation type="journal article" date="2013" name="Genome Announc.">
        <title>Draft Genome Sequence of Strain JLT2015T, Belonging to the Family Sphingomonadaceae of the Alphaproteobacteria.</title>
        <authorList>
            <person name="Tang K."/>
            <person name="Liu K."/>
            <person name="Li S."/>
            <person name="Jiao N."/>
        </authorList>
    </citation>
    <scope>NUCLEOTIDE SEQUENCE [LARGE SCALE GENOMIC DNA]</scope>
    <source>
        <strain evidence="6 7">JLT2015</strain>
    </source>
</reference>
<evidence type="ECO:0000313" key="7">
    <source>
        <dbReference type="Proteomes" id="UP000011717"/>
    </source>
</evidence>
<sequence>MTRLVCCLLLLLSAACDEMSDQPRYDPYGEGELFEDGKVMQLPPTGTLAQEDPEWLAAYRERPEMSLALLERGRERYGIYCVACHAESGSGRGVVPAHGFPQPPSFHSERLRSAGSAHIFNVITDGYGVMYSYADRVSPADRWAIAAYVRALQLAYDGGGNGNTASAPRTEIGTQPDAR</sequence>
<dbReference type="PROSITE" id="PS51007">
    <property type="entry name" value="CYTC"/>
    <property type="match status" value="1"/>
</dbReference>
<dbReference type="InterPro" id="IPR009056">
    <property type="entry name" value="Cyt_c-like_dom"/>
</dbReference>
<gene>
    <name evidence="6" type="ORF">C725_0377</name>
</gene>
<dbReference type="RefSeq" id="WP_008599800.1">
    <property type="nucleotide sequence ID" value="NZ_AMRV01000001.1"/>
</dbReference>
<dbReference type="PATRIC" id="fig|1234595.3.peg.376"/>
<dbReference type="OrthoDB" id="335174at2"/>
<dbReference type="Proteomes" id="UP000011717">
    <property type="component" value="Unassembled WGS sequence"/>
</dbReference>
<evidence type="ECO:0000256" key="3">
    <source>
        <dbReference type="ARBA" id="ARBA00023004"/>
    </source>
</evidence>
<keyword evidence="1 4" id="KW-0349">Heme</keyword>
<keyword evidence="3 4" id="KW-0408">Iron</keyword>
<dbReference type="SUPFAM" id="SSF46626">
    <property type="entry name" value="Cytochrome c"/>
    <property type="match status" value="1"/>
</dbReference>
<dbReference type="PANTHER" id="PTHR40394:SF2">
    <property type="entry name" value="QUINOL:CYTOCHROME C OXIDOREDUCTASE MEMBRANE PROTEIN"/>
    <property type="match status" value="1"/>
</dbReference>
<dbReference type="EMBL" id="AMRV01000001">
    <property type="protein sequence ID" value="EMD84447.1"/>
    <property type="molecule type" value="Genomic_DNA"/>
</dbReference>
<keyword evidence="2 4" id="KW-0479">Metal-binding</keyword>
<dbReference type="PANTHER" id="PTHR40394">
    <property type="entry name" value="LIPOPROTEIN-RELATED"/>
    <property type="match status" value="1"/>
</dbReference>
<organism evidence="6 7">
    <name type="scientific">Pacificimonas flava</name>
    <dbReference type="NCBI Taxonomy" id="1234595"/>
    <lineage>
        <taxon>Bacteria</taxon>
        <taxon>Pseudomonadati</taxon>
        <taxon>Pseudomonadota</taxon>
        <taxon>Alphaproteobacteria</taxon>
        <taxon>Sphingomonadales</taxon>
        <taxon>Sphingosinicellaceae</taxon>
        <taxon>Pacificimonas</taxon>
    </lineage>
</organism>
<proteinExistence type="predicted"/>
<feature type="domain" description="Cytochrome c" evidence="5">
    <location>
        <begin position="68"/>
        <end position="153"/>
    </location>
</feature>
<protein>
    <submittedName>
        <fullName evidence="6">ABC-type Fe3+ transport system protein</fullName>
    </submittedName>
</protein>
<evidence type="ECO:0000313" key="6">
    <source>
        <dbReference type="EMBL" id="EMD84447.1"/>
    </source>
</evidence>
<dbReference type="Pfam" id="PF13442">
    <property type="entry name" value="Cytochrome_CBB3"/>
    <property type="match status" value="1"/>
</dbReference>